<name>A0A7K0BN98_9ACTN</name>
<evidence type="ECO:0008006" key="4">
    <source>
        <dbReference type="Google" id="ProtNLM"/>
    </source>
</evidence>
<proteinExistence type="predicted"/>
<accession>A0A7K0BN98</accession>
<protein>
    <recommendedName>
        <fullName evidence="4">YtxH domain-containing protein</fullName>
    </recommendedName>
</protein>
<comment type="caution">
    <text evidence="2">The sequence shown here is derived from an EMBL/GenBank/DDBJ whole genome shotgun (WGS) entry which is preliminary data.</text>
</comment>
<feature type="region of interest" description="Disordered" evidence="1">
    <location>
        <begin position="68"/>
        <end position="109"/>
    </location>
</feature>
<evidence type="ECO:0000256" key="1">
    <source>
        <dbReference type="SAM" id="MobiDB-lite"/>
    </source>
</evidence>
<keyword evidence="3" id="KW-1185">Reference proteome</keyword>
<evidence type="ECO:0000313" key="3">
    <source>
        <dbReference type="Proteomes" id="UP000487268"/>
    </source>
</evidence>
<dbReference type="EMBL" id="WEGH01000001">
    <property type="protein sequence ID" value="MQY02633.1"/>
    <property type="molecule type" value="Genomic_DNA"/>
</dbReference>
<gene>
    <name evidence="2" type="ORF">ACRB68_06660</name>
</gene>
<organism evidence="2 3">
    <name type="scientific">Actinomadura macrotermitis</name>
    <dbReference type="NCBI Taxonomy" id="2585200"/>
    <lineage>
        <taxon>Bacteria</taxon>
        <taxon>Bacillati</taxon>
        <taxon>Actinomycetota</taxon>
        <taxon>Actinomycetes</taxon>
        <taxon>Streptosporangiales</taxon>
        <taxon>Thermomonosporaceae</taxon>
        <taxon>Actinomadura</taxon>
    </lineage>
</organism>
<reference evidence="2 3" key="1">
    <citation type="submission" date="2019-10" db="EMBL/GenBank/DDBJ databases">
        <title>Actinomadura rubteroloni sp. nov. and Actinomadura macrotermitis sp. nov., isolated from the gut of fungus growing-termite Macrotermes natalensis.</title>
        <authorList>
            <person name="Benndorf R."/>
            <person name="Martin K."/>
            <person name="Kuefner M."/>
            <person name="De Beer W."/>
            <person name="Kaster A.-K."/>
            <person name="Vollmers J."/>
            <person name="Poulsen M."/>
            <person name="Beemelmanns C."/>
        </authorList>
    </citation>
    <scope>NUCLEOTIDE SEQUENCE [LARGE SCALE GENOMIC DNA]</scope>
    <source>
        <strain evidence="2 3">RB68</strain>
    </source>
</reference>
<evidence type="ECO:0000313" key="2">
    <source>
        <dbReference type="EMBL" id="MQY02633.1"/>
    </source>
</evidence>
<feature type="compositionally biased region" description="Basic and acidic residues" evidence="1">
    <location>
        <begin position="97"/>
        <end position="109"/>
    </location>
</feature>
<dbReference type="AlphaFoldDB" id="A0A7K0BN98"/>
<dbReference type="RefSeq" id="WP_194293178.1">
    <property type="nucleotide sequence ID" value="NZ_WEGH01000001.1"/>
</dbReference>
<sequence>MKIRFPFAIGAAVGYVLGTKAGRERYEQIMRASRRVTENPNVQEAAGVLRTKGGEVAGVAKEKAGTIAGTAREKMPSQLGDKVPGLGKSDTVTPPKEYQDPRQETGHIH</sequence>
<dbReference type="Proteomes" id="UP000487268">
    <property type="component" value="Unassembled WGS sequence"/>
</dbReference>